<sequence length="453" mass="48884">MHYKSGAVLAALLAVARGQQVGTNDAETHPKLTWQKCTAAGSCSNVNGEVVIDSNWRWTHVTGGYTNCYDGNDWNKTACPDAATCAKNCAVEGAKYADTYGVSTSGNALTMKFRVDHQYGTNIGSRMYLMNGASKYQMFTMNGNEIAFDVENSKLGCGLNGAVYFVSMDEDGGMAKYSTNKAGAKYGTGYCDSQCARDLKWVGGKGNVAGWAPSDKDKNSGIGDLGACCAEMDLWEANSVSFALTPHPCKTSQYFICEKDNCGGTYSEERYSGDCDPDGCDLNPYRHGNTDFYGKGKTVDTTKKFTVVTQFHGSGSNLDGISQYFIQGGKRIEVPGSKYVSGGSKIDAEFCDAAKDTFKDNRRFQDMGGLKQMGDATGKGMVLVMSVWDDGFSNMLWLDGEKYPLDRDPSEPGVARGDCPIDGSAPETVRETLKDAAVTYSNFKFGPIGSTYK</sequence>
<evidence type="ECO:0000256" key="9">
    <source>
        <dbReference type="RuleBase" id="RU361164"/>
    </source>
</evidence>
<dbReference type="InterPro" id="IPR013320">
    <property type="entry name" value="ConA-like_dom_sf"/>
</dbReference>
<reference evidence="11 12" key="1">
    <citation type="submission" date="2016-10" db="EMBL/GenBank/DDBJ databases">
        <title>Draft genome sequence of Coniochaeta ligniaria NRRL30616, a lignocellulolytic fungus for bioabatement of inhibitors in plant biomass hydrolysates.</title>
        <authorList>
            <consortium name="DOE Joint Genome Institute"/>
            <person name="Jimenez D.J."/>
            <person name="Hector R.E."/>
            <person name="Riley R."/>
            <person name="Sun H."/>
            <person name="Grigoriev I.V."/>
            <person name="Van Elsas J.D."/>
            <person name="Nichols N.N."/>
        </authorList>
    </citation>
    <scope>NUCLEOTIDE SEQUENCE [LARGE SCALE GENOMIC DNA]</scope>
    <source>
        <strain evidence="11 12">NRRL 30616</strain>
    </source>
</reference>
<organism evidence="11 12">
    <name type="scientific">Coniochaeta ligniaria NRRL 30616</name>
    <dbReference type="NCBI Taxonomy" id="1408157"/>
    <lineage>
        <taxon>Eukaryota</taxon>
        <taxon>Fungi</taxon>
        <taxon>Dikarya</taxon>
        <taxon>Ascomycota</taxon>
        <taxon>Pezizomycotina</taxon>
        <taxon>Sordariomycetes</taxon>
        <taxon>Sordariomycetidae</taxon>
        <taxon>Coniochaetales</taxon>
        <taxon>Coniochaetaceae</taxon>
        <taxon>Coniochaeta</taxon>
    </lineage>
</organism>
<dbReference type="STRING" id="1408157.A0A1J7I518"/>
<dbReference type="GO" id="GO:0030245">
    <property type="term" value="P:cellulose catabolic process"/>
    <property type="evidence" value="ECO:0007669"/>
    <property type="project" value="UniProtKB-KW"/>
</dbReference>
<dbReference type="SUPFAM" id="SSF49899">
    <property type="entry name" value="Concanavalin A-like lectins/glucanases"/>
    <property type="match status" value="1"/>
</dbReference>
<proteinExistence type="inferred from homology"/>
<comment type="similarity">
    <text evidence="2 9">Belongs to the glycosyl hydrolase 7 (cellulase C) family.</text>
</comment>
<keyword evidence="8 9" id="KW-0624">Polysaccharide degradation</keyword>
<evidence type="ECO:0000256" key="1">
    <source>
        <dbReference type="ARBA" id="ARBA00001641"/>
    </source>
</evidence>
<evidence type="ECO:0000256" key="4">
    <source>
        <dbReference type="ARBA" id="ARBA00022801"/>
    </source>
</evidence>
<keyword evidence="12" id="KW-1185">Reference proteome</keyword>
<evidence type="ECO:0000256" key="7">
    <source>
        <dbReference type="ARBA" id="ARBA00023295"/>
    </source>
</evidence>
<evidence type="ECO:0000313" key="11">
    <source>
        <dbReference type="EMBL" id="OIW22475.1"/>
    </source>
</evidence>
<dbReference type="InterPro" id="IPR001722">
    <property type="entry name" value="Glyco_hydro_7"/>
</dbReference>
<dbReference type="Gene3D" id="2.70.100.10">
    <property type="entry name" value="Glycoside hydrolase, family 7, domain"/>
    <property type="match status" value="1"/>
</dbReference>
<protein>
    <recommendedName>
        <fullName evidence="9">Glucanase</fullName>
        <ecNumber evidence="9">3.2.1.-</ecNumber>
    </recommendedName>
</protein>
<dbReference type="Pfam" id="PF00840">
    <property type="entry name" value="Glyco_hydro_7"/>
    <property type="match status" value="1"/>
</dbReference>
<keyword evidence="3 10" id="KW-0732">Signal</keyword>
<dbReference type="CDD" id="cd07999">
    <property type="entry name" value="GH7_CBH_EG"/>
    <property type="match status" value="1"/>
</dbReference>
<dbReference type="EMBL" id="KV875113">
    <property type="protein sequence ID" value="OIW22475.1"/>
    <property type="molecule type" value="Genomic_DNA"/>
</dbReference>
<dbReference type="AlphaFoldDB" id="A0A1J7I518"/>
<accession>A0A1J7I518</accession>
<gene>
    <name evidence="11" type="ORF">CONLIGDRAFT_626015</name>
</gene>
<evidence type="ECO:0000256" key="10">
    <source>
        <dbReference type="SAM" id="SignalP"/>
    </source>
</evidence>
<keyword evidence="4 9" id="KW-0378">Hydrolase</keyword>
<dbReference type="PANTHER" id="PTHR33753:SF2">
    <property type="entry name" value="GLYCOSIDE HYDROLASE FAMILY 7 PROTEIN"/>
    <property type="match status" value="1"/>
</dbReference>
<dbReference type="PRINTS" id="PR00734">
    <property type="entry name" value="GLHYDRLASE7"/>
</dbReference>
<evidence type="ECO:0000256" key="3">
    <source>
        <dbReference type="ARBA" id="ARBA00022729"/>
    </source>
</evidence>
<dbReference type="OrthoDB" id="412382at2759"/>
<dbReference type="EC" id="3.2.1.-" evidence="9"/>
<dbReference type="InParanoid" id="A0A1J7I518"/>
<evidence type="ECO:0000256" key="5">
    <source>
        <dbReference type="ARBA" id="ARBA00023001"/>
    </source>
</evidence>
<dbReference type="FunFam" id="2.70.100.10:FF:000001">
    <property type="entry name" value="Glucanase"/>
    <property type="match status" value="1"/>
</dbReference>
<dbReference type="Proteomes" id="UP000182658">
    <property type="component" value="Unassembled WGS sequence"/>
</dbReference>
<evidence type="ECO:0000256" key="6">
    <source>
        <dbReference type="ARBA" id="ARBA00023277"/>
    </source>
</evidence>
<feature type="signal peptide" evidence="10">
    <location>
        <begin position="1"/>
        <end position="18"/>
    </location>
</feature>
<name>A0A1J7I518_9PEZI</name>
<dbReference type="PANTHER" id="PTHR33753">
    <property type="entry name" value="1,4-BETA-D-GLUCAN CELLOBIOHYDROLASE B"/>
    <property type="match status" value="1"/>
</dbReference>
<evidence type="ECO:0000313" key="12">
    <source>
        <dbReference type="Proteomes" id="UP000182658"/>
    </source>
</evidence>
<comment type="catalytic activity">
    <reaction evidence="1">
        <text>Hydrolysis of (1-&gt;4)-beta-D-glucosidic linkages in cellulose and cellotetraose, releasing cellobiose from the non-reducing ends of the chains.</text>
        <dbReference type="EC" id="3.2.1.91"/>
    </reaction>
</comment>
<keyword evidence="7 9" id="KW-0326">Glycosidase</keyword>
<dbReference type="InterPro" id="IPR037019">
    <property type="entry name" value="Glyco_hydro_7_sf"/>
</dbReference>
<evidence type="ECO:0000256" key="8">
    <source>
        <dbReference type="ARBA" id="ARBA00023326"/>
    </source>
</evidence>
<dbReference type="GO" id="GO:0016162">
    <property type="term" value="F:cellulose 1,4-beta-cellobiosidase activity"/>
    <property type="evidence" value="ECO:0007669"/>
    <property type="project" value="UniProtKB-EC"/>
</dbReference>
<evidence type="ECO:0000256" key="2">
    <source>
        <dbReference type="ARBA" id="ARBA00006044"/>
    </source>
</evidence>
<keyword evidence="5 9" id="KW-0136">Cellulose degradation</keyword>
<keyword evidence="6" id="KW-0119">Carbohydrate metabolism</keyword>
<feature type="chain" id="PRO_5012136835" description="Glucanase" evidence="10">
    <location>
        <begin position="19"/>
        <end position="453"/>
    </location>
</feature>